<evidence type="ECO:0000256" key="3">
    <source>
        <dbReference type="ARBA" id="ARBA00023157"/>
    </source>
</evidence>
<dbReference type="CDD" id="cd00190">
    <property type="entry name" value="Tryp_SPc"/>
    <property type="match status" value="1"/>
</dbReference>
<evidence type="ECO:0000313" key="7">
    <source>
        <dbReference type="Proteomes" id="UP001497623"/>
    </source>
</evidence>
<dbReference type="PANTHER" id="PTHR24258">
    <property type="entry name" value="SERINE PROTEASE-RELATED"/>
    <property type="match status" value="1"/>
</dbReference>
<dbReference type="SMART" id="SM00020">
    <property type="entry name" value="Tryp_SPc"/>
    <property type="match status" value="1"/>
</dbReference>
<evidence type="ECO:0000259" key="5">
    <source>
        <dbReference type="PROSITE" id="PS50240"/>
    </source>
</evidence>
<accession>A0AAV2S6P4</accession>
<dbReference type="InterPro" id="IPR043504">
    <property type="entry name" value="Peptidase_S1_PA_chymotrypsin"/>
</dbReference>
<dbReference type="AlphaFoldDB" id="A0AAV2S6P4"/>
<dbReference type="PANTHER" id="PTHR24258:SF129">
    <property type="entry name" value="LP15124P-RELATED"/>
    <property type="match status" value="1"/>
</dbReference>
<keyword evidence="7" id="KW-1185">Reference proteome</keyword>
<dbReference type="Gene3D" id="2.40.10.10">
    <property type="entry name" value="Trypsin-like serine proteases"/>
    <property type="match status" value="1"/>
</dbReference>
<dbReference type="InterPro" id="IPR041515">
    <property type="entry name" value="PPAF-2-like_Clip"/>
</dbReference>
<dbReference type="GO" id="GO:0006508">
    <property type="term" value="P:proteolysis"/>
    <property type="evidence" value="ECO:0007669"/>
    <property type="project" value="InterPro"/>
</dbReference>
<dbReference type="InterPro" id="IPR009003">
    <property type="entry name" value="Peptidase_S1_PA"/>
</dbReference>
<evidence type="ECO:0000256" key="2">
    <source>
        <dbReference type="ARBA" id="ARBA00022525"/>
    </source>
</evidence>
<proteinExistence type="predicted"/>
<dbReference type="PROSITE" id="PS50240">
    <property type="entry name" value="TRYPSIN_DOM"/>
    <property type="match status" value="1"/>
</dbReference>
<feature type="signal peptide" evidence="4">
    <location>
        <begin position="1"/>
        <end position="19"/>
    </location>
</feature>
<sequence>MRTARLASILLLASGSVIGLPQYSQDNTDDSGDGSISGNFWWQQGNAFEGSSGTNVQEQLGNIFNQVVNAFNTSVAQVTSQVTSGSYNTPVQSEYCAVGQGCVPWQLCPNAIITQGANVVSGTPYPADAAFTGCGDVTGNVCCGIPTDVLDQQQHDTNAPNIYDTCSAGLDCVTIDKCNLYTGFIEPQVETYSGQAFVEYNRCTGSGAIENVCCQAKPSGQQNLGAGSYSTPAPLNAQCASNQDCVPYFQCANGVINTDGAGLLDLRVKPRATCSHPDYPDVPAICCNIPGAPEPIVSSTYAPTPAPISSSSYAPVSVVPATSSTCSGYKECVPSSLCDASGNIVTDGADLIDLRIVHKGCLIDGTAPGVCCTPPGAPTPSPIPQINICPKQSTCIEPSLCRGEALQDAVADSWNAYSTNGNIFTQCTIGSVYSGVCCINPAPQIDSCPGLSSCIEPSLCKGEALQDAVADSWTSYAPTGNIFTECTVGAAYTGGPGVCCINPAAPITAVEVCPDYNECVPQNLCDQNGNINTDGSGIIDVRRKQIACYTDLATYETGVCCKPPGPPPLPVVDTCPGVSTCVPDLLCSGQVLNSNGDMIAYNPGGSWSQCPMGGGGVMGVCCIPPPPVYSTVAPIIAADQCGRRNQEEVLNTRIQSVIAKNEAQFGEFPWQAIIFFSNYTFKCGASLIGDRWLLTGGHCVNGFQPNDIQIRLGEWQVNSFDEPLPYTDVQVKSITVHPDFNPKNVKNNIAVVELAEPVEIQYHINSICLPAPGDTFWNQRCFVTGWGKDSFEGNYQHILKKIDLPMVDKSTCQALLRKTRLGKWFFLDSSFICAGGEENKDACKGDGGGPLACEDPNVPGRYVLAGMTSWGIGCGNKDVPGVYADVQGFSEWIQGVIGGTLAQQQQVVGPEVETGSNPYGK</sequence>
<dbReference type="Pfam" id="PF18322">
    <property type="entry name" value="CLIP_1"/>
    <property type="match status" value="3"/>
</dbReference>
<dbReference type="Proteomes" id="UP001497623">
    <property type="component" value="Unassembled WGS sequence"/>
</dbReference>
<comment type="caution">
    <text evidence="6">The sequence shown here is derived from an EMBL/GenBank/DDBJ whole genome shotgun (WGS) entry which is preliminary data.</text>
</comment>
<comment type="subcellular location">
    <subcellularLocation>
        <location evidence="1">Secreted</location>
    </subcellularLocation>
</comment>
<gene>
    <name evidence="6" type="ORF">MNOR_LOCUS31990</name>
</gene>
<reference evidence="6 7" key="1">
    <citation type="submission" date="2024-05" db="EMBL/GenBank/DDBJ databases">
        <authorList>
            <person name="Wallberg A."/>
        </authorList>
    </citation>
    <scope>NUCLEOTIDE SEQUENCE [LARGE SCALE GENOMIC DNA]</scope>
</reference>
<dbReference type="Pfam" id="PF00089">
    <property type="entry name" value="Trypsin"/>
    <property type="match status" value="1"/>
</dbReference>
<dbReference type="InterPro" id="IPR001254">
    <property type="entry name" value="Trypsin_dom"/>
</dbReference>
<dbReference type="SUPFAM" id="SSF50494">
    <property type="entry name" value="Trypsin-like serine proteases"/>
    <property type="match status" value="1"/>
</dbReference>
<dbReference type="GO" id="GO:0004252">
    <property type="term" value="F:serine-type endopeptidase activity"/>
    <property type="evidence" value="ECO:0007669"/>
    <property type="project" value="InterPro"/>
</dbReference>
<dbReference type="GO" id="GO:0005576">
    <property type="term" value="C:extracellular region"/>
    <property type="evidence" value="ECO:0007669"/>
    <property type="project" value="UniProtKB-SubCell"/>
</dbReference>
<name>A0AAV2S6P4_MEGNR</name>
<dbReference type="EMBL" id="CAXKWB010042413">
    <property type="protein sequence ID" value="CAL4157822.1"/>
    <property type="molecule type" value="Genomic_DNA"/>
</dbReference>
<keyword evidence="4" id="KW-0732">Signal</keyword>
<evidence type="ECO:0000256" key="4">
    <source>
        <dbReference type="SAM" id="SignalP"/>
    </source>
</evidence>
<evidence type="ECO:0000256" key="1">
    <source>
        <dbReference type="ARBA" id="ARBA00004613"/>
    </source>
</evidence>
<dbReference type="FunFam" id="2.40.10.10:FF:000038">
    <property type="entry name" value="Serine protease"/>
    <property type="match status" value="1"/>
</dbReference>
<dbReference type="InterPro" id="IPR001314">
    <property type="entry name" value="Peptidase_S1A"/>
</dbReference>
<organism evidence="6 7">
    <name type="scientific">Meganyctiphanes norvegica</name>
    <name type="common">Northern krill</name>
    <name type="synonym">Thysanopoda norvegica</name>
    <dbReference type="NCBI Taxonomy" id="48144"/>
    <lineage>
        <taxon>Eukaryota</taxon>
        <taxon>Metazoa</taxon>
        <taxon>Ecdysozoa</taxon>
        <taxon>Arthropoda</taxon>
        <taxon>Crustacea</taxon>
        <taxon>Multicrustacea</taxon>
        <taxon>Malacostraca</taxon>
        <taxon>Eumalacostraca</taxon>
        <taxon>Eucarida</taxon>
        <taxon>Euphausiacea</taxon>
        <taxon>Euphausiidae</taxon>
        <taxon>Meganyctiphanes</taxon>
    </lineage>
</organism>
<feature type="domain" description="Peptidase S1" evidence="5">
    <location>
        <begin position="657"/>
        <end position="898"/>
    </location>
</feature>
<keyword evidence="3" id="KW-1015">Disulfide bond</keyword>
<feature type="chain" id="PRO_5044010786" description="Peptidase S1 domain-containing protein" evidence="4">
    <location>
        <begin position="20"/>
        <end position="921"/>
    </location>
</feature>
<evidence type="ECO:0000313" key="6">
    <source>
        <dbReference type="EMBL" id="CAL4157822.1"/>
    </source>
</evidence>
<keyword evidence="2" id="KW-0964">Secreted</keyword>
<dbReference type="PRINTS" id="PR00722">
    <property type="entry name" value="CHYMOTRYPSIN"/>
</dbReference>
<protein>
    <recommendedName>
        <fullName evidence="5">Peptidase S1 domain-containing protein</fullName>
    </recommendedName>
</protein>